<dbReference type="GO" id="GO:0009507">
    <property type="term" value="C:chloroplast"/>
    <property type="evidence" value="ECO:0007669"/>
    <property type="project" value="TreeGrafter"/>
</dbReference>
<proteinExistence type="predicted"/>
<sequence>MEFFCAGDRHSEGIPFDLMVFKGIQMCPFLRNIGLSTNFSVSSPSRFPALVRGNHGPVFEEDGPSFESLAFKLFHGQNGVVPLSQHSQFGGKYVEEEASSLKFHPLAASAAAISISALGASGPLGFDAFMSKRKQTKKNNTPQKKEKQNEEKKPSSSLEHEAWSNDWLQTGNCPIAKSFRAASCVLPLVAKVLQPNPGIKLRCPPAIVAARAALARTAAVKALKPQPLPTRVLAVGMLGLTLNVPLGIWRERTEKFSPAWFTAVHVSVPFIAMLRKAVHMPKYAMAYTLAASILGQVIGSRAERRRIEELAKLRSGSRVLRQIVVLGSLISILESQSAKKS</sequence>
<evidence type="ECO:0000313" key="3">
    <source>
        <dbReference type="Proteomes" id="UP000886520"/>
    </source>
</evidence>
<reference evidence="2" key="1">
    <citation type="submission" date="2021-01" db="EMBL/GenBank/DDBJ databases">
        <title>Adiantum capillus-veneris genome.</title>
        <authorList>
            <person name="Fang Y."/>
            <person name="Liao Q."/>
        </authorList>
    </citation>
    <scope>NUCLEOTIDE SEQUENCE</scope>
    <source>
        <strain evidence="2">H3</strain>
        <tissue evidence="2">Leaf</tissue>
    </source>
</reference>
<dbReference type="PANTHER" id="PTHR31033:SF18">
    <property type="entry name" value="OS06G0115800 PROTEIN"/>
    <property type="match status" value="1"/>
</dbReference>
<dbReference type="AlphaFoldDB" id="A0A9D4UXS9"/>
<dbReference type="OrthoDB" id="2018137at2759"/>
<evidence type="ECO:0000313" key="2">
    <source>
        <dbReference type="EMBL" id="KAI5075869.1"/>
    </source>
</evidence>
<protein>
    <submittedName>
        <fullName evidence="2">Uncharacterized protein</fullName>
    </submittedName>
</protein>
<dbReference type="PANTHER" id="PTHR31033">
    <property type="entry name" value="PROTEIN, PUTATIVE-RELATED"/>
    <property type="match status" value="1"/>
</dbReference>
<dbReference type="EMBL" id="JABFUD020000009">
    <property type="protein sequence ID" value="KAI5075869.1"/>
    <property type="molecule type" value="Genomic_DNA"/>
</dbReference>
<keyword evidence="3" id="KW-1185">Reference proteome</keyword>
<accession>A0A9D4UXS9</accession>
<feature type="region of interest" description="Disordered" evidence="1">
    <location>
        <begin position="134"/>
        <end position="161"/>
    </location>
</feature>
<name>A0A9D4UXS9_ADICA</name>
<feature type="compositionally biased region" description="Basic and acidic residues" evidence="1">
    <location>
        <begin position="143"/>
        <end position="161"/>
    </location>
</feature>
<organism evidence="2 3">
    <name type="scientific">Adiantum capillus-veneris</name>
    <name type="common">Maidenhair fern</name>
    <dbReference type="NCBI Taxonomy" id="13818"/>
    <lineage>
        <taxon>Eukaryota</taxon>
        <taxon>Viridiplantae</taxon>
        <taxon>Streptophyta</taxon>
        <taxon>Embryophyta</taxon>
        <taxon>Tracheophyta</taxon>
        <taxon>Polypodiopsida</taxon>
        <taxon>Polypodiidae</taxon>
        <taxon>Polypodiales</taxon>
        <taxon>Pteridineae</taxon>
        <taxon>Pteridaceae</taxon>
        <taxon>Vittarioideae</taxon>
        <taxon>Adiantum</taxon>
    </lineage>
</organism>
<dbReference type="Proteomes" id="UP000886520">
    <property type="component" value="Chromosome 9"/>
</dbReference>
<gene>
    <name evidence="2" type="ORF">GOP47_0009945</name>
</gene>
<evidence type="ECO:0000256" key="1">
    <source>
        <dbReference type="SAM" id="MobiDB-lite"/>
    </source>
</evidence>
<comment type="caution">
    <text evidence="2">The sequence shown here is derived from an EMBL/GenBank/DDBJ whole genome shotgun (WGS) entry which is preliminary data.</text>
</comment>